<dbReference type="PRINTS" id="PR01736">
    <property type="entry name" value="PHPHTRNFRASE"/>
</dbReference>
<dbReference type="InterPro" id="IPR015813">
    <property type="entry name" value="Pyrv/PenolPyrv_kinase-like_dom"/>
</dbReference>
<evidence type="ECO:0000256" key="15">
    <source>
        <dbReference type="ARBA" id="ARBA00022842"/>
    </source>
</evidence>
<protein>
    <recommendedName>
        <fullName evidence="7">Phosphoenolpyruvate-protein phosphotransferase</fullName>
        <ecNumber evidence="6">2.7.3.9</ecNumber>
    </recommendedName>
    <alternativeName>
        <fullName evidence="16">Phosphotransferase system, enzyme I</fullName>
    </alternativeName>
</protein>
<dbReference type="SUPFAM" id="SSF47831">
    <property type="entry name" value="Enzyme I of the PEP:sugar phosphotransferase system HPr-binding (sub)domain"/>
    <property type="match status" value="1"/>
</dbReference>
<evidence type="ECO:0000256" key="5">
    <source>
        <dbReference type="ARBA" id="ARBA00007837"/>
    </source>
</evidence>
<dbReference type="AlphaFoldDB" id="A0A935PXW2"/>
<comment type="cofactor">
    <cofactor evidence="2">
        <name>Mg(2+)</name>
        <dbReference type="ChEBI" id="CHEBI:18420"/>
    </cofactor>
</comment>
<evidence type="ECO:0000256" key="9">
    <source>
        <dbReference type="ARBA" id="ARBA00022490"/>
    </source>
</evidence>
<dbReference type="SUPFAM" id="SSF51621">
    <property type="entry name" value="Phosphoenolpyruvate/pyruvate domain"/>
    <property type="match status" value="1"/>
</dbReference>
<dbReference type="Pfam" id="PF00391">
    <property type="entry name" value="PEP-utilizers"/>
    <property type="match status" value="1"/>
</dbReference>
<keyword evidence="17" id="KW-0812">Transmembrane</keyword>
<keyword evidence="8" id="KW-0813">Transport</keyword>
<dbReference type="InterPro" id="IPR036637">
    <property type="entry name" value="Phosphohistidine_dom_sf"/>
</dbReference>
<evidence type="ECO:0000256" key="7">
    <source>
        <dbReference type="ARBA" id="ARBA00016544"/>
    </source>
</evidence>
<evidence type="ECO:0000256" key="14">
    <source>
        <dbReference type="ARBA" id="ARBA00022777"/>
    </source>
</evidence>
<dbReference type="PANTHER" id="PTHR46244:SF3">
    <property type="entry name" value="PHOSPHOENOLPYRUVATE-PROTEIN PHOSPHOTRANSFERASE"/>
    <property type="match status" value="1"/>
</dbReference>
<dbReference type="NCBIfam" id="TIGR01417">
    <property type="entry name" value="PTS_I_fam"/>
    <property type="match status" value="1"/>
</dbReference>
<dbReference type="InterPro" id="IPR008279">
    <property type="entry name" value="PEP-util_enz_mobile_dom"/>
</dbReference>
<evidence type="ECO:0000256" key="3">
    <source>
        <dbReference type="ARBA" id="ARBA00002728"/>
    </source>
</evidence>
<feature type="transmembrane region" description="Helical" evidence="17">
    <location>
        <begin position="82"/>
        <end position="104"/>
    </location>
</feature>
<keyword evidence="14" id="KW-0418">Kinase</keyword>
<feature type="transmembrane region" description="Helical" evidence="17">
    <location>
        <begin position="51"/>
        <end position="70"/>
    </location>
</feature>
<keyword evidence="13" id="KW-0479">Metal-binding</keyword>
<dbReference type="Gene3D" id="3.20.20.60">
    <property type="entry name" value="Phosphoenolpyruvate-binding domains"/>
    <property type="match status" value="1"/>
</dbReference>
<evidence type="ECO:0000256" key="1">
    <source>
        <dbReference type="ARBA" id="ARBA00000683"/>
    </source>
</evidence>
<dbReference type="Pfam" id="PF02896">
    <property type="entry name" value="PEP-utilizers_C"/>
    <property type="match status" value="1"/>
</dbReference>
<evidence type="ECO:0000313" key="22">
    <source>
        <dbReference type="Proteomes" id="UP000697998"/>
    </source>
</evidence>
<feature type="domain" description="PEP-utilising enzyme mobile" evidence="18">
    <location>
        <begin position="296"/>
        <end position="368"/>
    </location>
</feature>
<keyword evidence="17" id="KW-1133">Transmembrane helix</keyword>
<keyword evidence="10" id="KW-0762">Sugar transport</keyword>
<feature type="domain" description="PEP-utilising enzyme C-terminal" evidence="19">
    <location>
        <begin position="404"/>
        <end position="678"/>
    </location>
</feature>
<evidence type="ECO:0000256" key="17">
    <source>
        <dbReference type="SAM" id="Phobius"/>
    </source>
</evidence>
<evidence type="ECO:0000256" key="12">
    <source>
        <dbReference type="ARBA" id="ARBA00022683"/>
    </source>
</evidence>
<dbReference type="InterPro" id="IPR050499">
    <property type="entry name" value="PEP-utilizing_PTS_enzyme"/>
</dbReference>
<evidence type="ECO:0000259" key="20">
    <source>
        <dbReference type="Pfam" id="PF05524"/>
    </source>
</evidence>
<dbReference type="GO" id="GO:0046872">
    <property type="term" value="F:metal ion binding"/>
    <property type="evidence" value="ECO:0007669"/>
    <property type="project" value="UniProtKB-KW"/>
</dbReference>
<dbReference type="InterPro" id="IPR008731">
    <property type="entry name" value="PTS_EIN"/>
</dbReference>
<evidence type="ECO:0000313" key="21">
    <source>
        <dbReference type="EMBL" id="MBK7675359.1"/>
    </source>
</evidence>
<dbReference type="EC" id="2.7.3.9" evidence="6"/>
<evidence type="ECO:0000256" key="13">
    <source>
        <dbReference type="ARBA" id="ARBA00022723"/>
    </source>
</evidence>
<evidence type="ECO:0000256" key="16">
    <source>
        <dbReference type="ARBA" id="ARBA00033235"/>
    </source>
</evidence>
<comment type="caution">
    <text evidence="21">The sequence shown here is derived from an EMBL/GenBank/DDBJ whole genome shotgun (WGS) entry which is preliminary data.</text>
</comment>
<feature type="domain" description="Phosphotransferase system enzyme I N-terminal" evidence="20">
    <location>
        <begin position="141"/>
        <end position="266"/>
    </location>
</feature>
<dbReference type="InterPro" id="IPR036618">
    <property type="entry name" value="PtsI_HPr-bd_sf"/>
</dbReference>
<evidence type="ECO:0000256" key="10">
    <source>
        <dbReference type="ARBA" id="ARBA00022597"/>
    </source>
</evidence>
<evidence type="ECO:0000256" key="4">
    <source>
        <dbReference type="ARBA" id="ARBA00004496"/>
    </source>
</evidence>
<name>A0A935PXW2_9PROT</name>
<evidence type="ECO:0000256" key="2">
    <source>
        <dbReference type="ARBA" id="ARBA00001946"/>
    </source>
</evidence>
<accession>A0A935PXW2</accession>
<dbReference type="SUPFAM" id="SSF52009">
    <property type="entry name" value="Phosphohistidine domain"/>
    <property type="match status" value="1"/>
</dbReference>
<dbReference type="InterPro" id="IPR000121">
    <property type="entry name" value="PEP_util_C"/>
</dbReference>
<dbReference type="GO" id="GO:0009401">
    <property type="term" value="P:phosphoenolpyruvate-dependent sugar phosphotransferase system"/>
    <property type="evidence" value="ECO:0007669"/>
    <property type="project" value="UniProtKB-KW"/>
</dbReference>
<dbReference type="Pfam" id="PF05524">
    <property type="entry name" value="PEP-utilisers_N"/>
    <property type="match status" value="1"/>
</dbReference>
<evidence type="ECO:0000256" key="11">
    <source>
        <dbReference type="ARBA" id="ARBA00022679"/>
    </source>
</evidence>
<reference evidence="21 22" key="1">
    <citation type="submission" date="2020-10" db="EMBL/GenBank/DDBJ databases">
        <title>Connecting structure to function with the recovery of over 1000 high-quality activated sludge metagenome-assembled genomes encoding full-length rRNA genes using long-read sequencing.</title>
        <authorList>
            <person name="Singleton C.M."/>
            <person name="Petriglieri F."/>
            <person name="Kristensen J.M."/>
            <person name="Kirkegaard R.H."/>
            <person name="Michaelsen T.Y."/>
            <person name="Andersen M.H."/>
            <person name="Karst S.M."/>
            <person name="Dueholm M.S."/>
            <person name="Nielsen P.H."/>
            <person name="Albertsen M."/>
        </authorList>
    </citation>
    <scope>NUCLEOTIDE SEQUENCE [LARGE SCALE GENOMIC DNA]</scope>
    <source>
        <strain evidence="21">EsbW_18-Q3-R4-48_BATAC.285</strain>
    </source>
</reference>
<dbReference type="InterPro" id="IPR040442">
    <property type="entry name" value="Pyrv_kinase-like_dom_sf"/>
</dbReference>
<dbReference type="Proteomes" id="UP000697998">
    <property type="component" value="Unassembled WGS sequence"/>
</dbReference>
<evidence type="ECO:0000256" key="6">
    <source>
        <dbReference type="ARBA" id="ARBA00012232"/>
    </source>
</evidence>
<dbReference type="GO" id="GO:0016301">
    <property type="term" value="F:kinase activity"/>
    <property type="evidence" value="ECO:0007669"/>
    <property type="project" value="UniProtKB-KW"/>
</dbReference>
<evidence type="ECO:0000256" key="8">
    <source>
        <dbReference type="ARBA" id="ARBA00022448"/>
    </source>
</evidence>
<dbReference type="PANTHER" id="PTHR46244">
    <property type="entry name" value="PHOSPHOENOLPYRUVATE-PROTEIN PHOSPHOTRANSFERASE"/>
    <property type="match status" value="1"/>
</dbReference>
<keyword evidence="11 21" id="KW-0808">Transferase</keyword>
<keyword evidence="15" id="KW-0460">Magnesium</keyword>
<dbReference type="GO" id="GO:0005737">
    <property type="term" value="C:cytoplasm"/>
    <property type="evidence" value="ECO:0007669"/>
    <property type="project" value="UniProtKB-SubCell"/>
</dbReference>
<dbReference type="Gene3D" id="3.50.30.10">
    <property type="entry name" value="Phosphohistidine domain"/>
    <property type="match status" value="1"/>
</dbReference>
<dbReference type="Gene3D" id="1.10.274.10">
    <property type="entry name" value="PtsI, HPr-binding domain"/>
    <property type="match status" value="1"/>
</dbReference>
<proteinExistence type="inferred from homology"/>
<comment type="subcellular location">
    <subcellularLocation>
        <location evidence="4">Cytoplasm</location>
    </subcellularLocation>
</comment>
<comment type="similarity">
    <text evidence="5">Belongs to the PEP-utilizing enzyme family.</text>
</comment>
<dbReference type="GO" id="GO:0008965">
    <property type="term" value="F:phosphoenolpyruvate-protein phosphotransferase activity"/>
    <property type="evidence" value="ECO:0007669"/>
    <property type="project" value="UniProtKB-EC"/>
</dbReference>
<keyword evidence="12" id="KW-0598">Phosphotransferase system</keyword>
<organism evidence="21 22">
    <name type="scientific">Candidatus Accumulibacter proximus</name>
    <dbReference type="NCBI Taxonomy" id="2954385"/>
    <lineage>
        <taxon>Bacteria</taxon>
        <taxon>Pseudomonadati</taxon>
        <taxon>Pseudomonadota</taxon>
        <taxon>Betaproteobacteria</taxon>
        <taxon>Candidatus Accumulibacter</taxon>
    </lineage>
</organism>
<evidence type="ECO:0000259" key="19">
    <source>
        <dbReference type="Pfam" id="PF02896"/>
    </source>
</evidence>
<keyword evidence="9" id="KW-0963">Cytoplasm</keyword>
<dbReference type="EMBL" id="JADJMH010000009">
    <property type="protein sequence ID" value="MBK7675359.1"/>
    <property type="molecule type" value="Genomic_DNA"/>
</dbReference>
<gene>
    <name evidence="21" type="primary">ptsP</name>
    <name evidence="21" type="ORF">IPJ27_11700</name>
</gene>
<keyword evidence="17" id="KW-0472">Membrane</keyword>
<evidence type="ECO:0000259" key="18">
    <source>
        <dbReference type="Pfam" id="PF00391"/>
    </source>
</evidence>
<dbReference type="InterPro" id="IPR006318">
    <property type="entry name" value="PTS_EI-like"/>
</dbReference>
<comment type="catalytic activity">
    <reaction evidence="1">
        <text>L-histidyl-[protein] + phosphoenolpyruvate = N(pros)-phospho-L-histidyl-[protein] + pyruvate</text>
        <dbReference type="Rhea" id="RHEA:23880"/>
        <dbReference type="Rhea" id="RHEA-COMP:9745"/>
        <dbReference type="Rhea" id="RHEA-COMP:9746"/>
        <dbReference type="ChEBI" id="CHEBI:15361"/>
        <dbReference type="ChEBI" id="CHEBI:29979"/>
        <dbReference type="ChEBI" id="CHEBI:58702"/>
        <dbReference type="ChEBI" id="CHEBI:64837"/>
        <dbReference type="EC" id="2.7.3.9"/>
    </reaction>
</comment>
<sequence>MRPTLRFVDAIARAHPRLCSVIFAMVVLWIDLITAQEIQFPLVYVLPVGLAAWGNQRCLAYALAITLPLLRSGYEFPWGTSASLAIAGLNALMEIAAMALYAYLVGRSAARTRHLQTTAAKREFEVSQLRAFARMTSATLQGRGLSPGMVDGVAWIHLPADSELTFAHETIAPADVEAEINRLDNALAAAIGDLDNKRSQVSDDMGGAESALLDVHLAMLKDAEFWNGCRRRVRAELIKVEQAVVEEVRGMAEMLEGLNHEVMRERAADIRDVGRRVLRQTRASGELPASALGSLPPHTILVARELLPSDMFQLDHVNLVALVTERNGPASHVAILARARNIPAVSDIKDVTALLTTGDRLLVDAETGTVIVAPTRIQSQLFAERRSRHEAQDIVATENPALDPTTRDGVRIGLYANISRPDEAHLVSEYRLDGIGLFRSEFLFLDVAQPPTLDEQVAAYSAVARTLNPSAVVIRTMDFGGDKIPQFNCTESELAFRTGKRGLVFSLTEKTMFRSQLAAILRSAQEGDVRIMFPMVTGVADLREARRLVAEVIEAEKLGRRVAIGAMIETPAAVITIHEIVKMVDFVSIGTNDLTHFILATDRQAQESPGALAFLHPSVLRATEHVVRTALDQGIGLSVCGEAAGNPAPVCLLVGMGVRNLSMNPFQAARIRRFLQQMTLKEMEAVTRDALGATTLEEVQQITSAVLGEAQY</sequence>
<comment type="function">
    <text evidence="3">General (non sugar-specific) component of the phosphoenolpyruvate-dependent sugar phosphotransferase system (sugar PTS). This major carbohydrate active-transport system catalyzes the phosphorylation of incoming sugar substrates concomitantly with their translocation across the cell membrane. Enzyme I transfers the phosphoryl group from phosphoenolpyruvate (PEP) to the phosphoryl carrier protein (HPr).</text>
</comment>